<evidence type="ECO:0000313" key="3">
    <source>
        <dbReference type="Proteomes" id="UP001258017"/>
    </source>
</evidence>
<reference evidence="2" key="1">
    <citation type="submission" date="2021-08" db="EMBL/GenBank/DDBJ databases">
        <authorList>
            <person name="Misof B."/>
            <person name="Oliver O."/>
            <person name="Podsiadlowski L."/>
            <person name="Donath A."/>
            <person name="Peters R."/>
            <person name="Mayer C."/>
            <person name="Rust J."/>
            <person name="Gunkel S."/>
            <person name="Lesny P."/>
            <person name="Martin S."/>
            <person name="Oeyen J.P."/>
            <person name="Petersen M."/>
            <person name="Panagiotis P."/>
            <person name="Wilbrandt J."/>
            <person name="Tanja T."/>
        </authorList>
    </citation>
    <scope>NUCLEOTIDE SEQUENCE</scope>
    <source>
        <strain evidence="2">GBR_01_08_01A</strain>
        <tissue evidence="2">Thorax + abdomen</tissue>
    </source>
</reference>
<sequence>MVQQKGSAAFLFIAVISEVKETKSENGDVDISDVSSESWRVIKAIVTPEGFRNEEKEVREDDEVANGYEDDEPESRSRAITAIKASAYVNLTRRH</sequence>
<comment type="caution">
    <text evidence="2">The sequence shown here is derived from an EMBL/GenBank/DDBJ whole genome shotgun (WGS) entry which is preliminary data.</text>
</comment>
<keyword evidence="3" id="KW-1185">Reference proteome</keyword>
<feature type="region of interest" description="Disordered" evidence="1">
    <location>
        <begin position="55"/>
        <end position="76"/>
    </location>
</feature>
<dbReference type="Proteomes" id="UP001258017">
    <property type="component" value="Unassembled WGS sequence"/>
</dbReference>
<organism evidence="2 3">
    <name type="scientific">Odynerus spinipes</name>
    <dbReference type="NCBI Taxonomy" id="1348599"/>
    <lineage>
        <taxon>Eukaryota</taxon>
        <taxon>Metazoa</taxon>
        <taxon>Ecdysozoa</taxon>
        <taxon>Arthropoda</taxon>
        <taxon>Hexapoda</taxon>
        <taxon>Insecta</taxon>
        <taxon>Pterygota</taxon>
        <taxon>Neoptera</taxon>
        <taxon>Endopterygota</taxon>
        <taxon>Hymenoptera</taxon>
        <taxon>Apocrita</taxon>
        <taxon>Aculeata</taxon>
        <taxon>Vespoidea</taxon>
        <taxon>Vespidae</taxon>
        <taxon>Eumeninae</taxon>
        <taxon>Odynerus</taxon>
    </lineage>
</organism>
<name>A0AAD9RKT8_9HYME</name>
<accession>A0AAD9RKT8</accession>
<evidence type="ECO:0000313" key="2">
    <source>
        <dbReference type="EMBL" id="KAK2581063.1"/>
    </source>
</evidence>
<dbReference type="EMBL" id="JAIFRP010000045">
    <property type="protein sequence ID" value="KAK2581063.1"/>
    <property type="molecule type" value="Genomic_DNA"/>
</dbReference>
<gene>
    <name evidence="2" type="ORF">KPH14_006106</name>
</gene>
<evidence type="ECO:0000256" key="1">
    <source>
        <dbReference type="SAM" id="MobiDB-lite"/>
    </source>
</evidence>
<feature type="compositionally biased region" description="Acidic residues" evidence="1">
    <location>
        <begin position="60"/>
        <end position="73"/>
    </location>
</feature>
<dbReference type="AlphaFoldDB" id="A0AAD9RKT8"/>
<protein>
    <submittedName>
        <fullName evidence="2">Uncharacterized protein</fullName>
    </submittedName>
</protein>
<proteinExistence type="predicted"/>
<reference evidence="2" key="2">
    <citation type="journal article" date="2023" name="Commun. Biol.">
        <title>Intrasexual cuticular hydrocarbon dimorphism in a wasp sheds light on hydrocarbon biosynthesis genes in Hymenoptera.</title>
        <authorList>
            <person name="Moris V.C."/>
            <person name="Podsiadlowski L."/>
            <person name="Martin S."/>
            <person name="Oeyen J.P."/>
            <person name="Donath A."/>
            <person name="Petersen M."/>
            <person name="Wilbrandt J."/>
            <person name="Misof B."/>
            <person name="Liedtke D."/>
            <person name="Thamm M."/>
            <person name="Scheiner R."/>
            <person name="Schmitt T."/>
            <person name="Niehuis O."/>
        </authorList>
    </citation>
    <scope>NUCLEOTIDE SEQUENCE</scope>
    <source>
        <strain evidence="2">GBR_01_08_01A</strain>
    </source>
</reference>